<comment type="caution">
    <text evidence="2">The sequence shown here is derived from an EMBL/GenBank/DDBJ whole genome shotgun (WGS) entry which is preliminary data.</text>
</comment>
<name>A0A0H2MFD6_9PROT</name>
<dbReference type="AlphaFoldDB" id="A0A0H2MFD6"/>
<dbReference type="EMBL" id="LAQL01000005">
    <property type="protein sequence ID" value="KLN61269.1"/>
    <property type="molecule type" value="Genomic_DNA"/>
</dbReference>
<reference evidence="2 3" key="1">
    <citation type="submission" date="2015-03" db="EMBL/GenBank/DDBJ databases">
        <title>Genome Sequence of Kiloniella spongiae MEBiC09566, isolated from a marine sponge.</title>
        <authorList>
            <person name="Shao Z."/>
            <person name="Wang L."/>
            <person name="Li X."/>
        </authorList>
    </citation>
    <scope>NUCLEOTIDE SEQUENCE [LARGE SCALE GENOMIC DNA]</scope>
    <source>
        <strain evidence="2 3">MEBiC09566</strain>
    </source>
</reference>
<dbReference type="SUPFAM" id="SSF56112">
    <property type="entry name" value="Protein kinase-like (PK-like)"/>
    <property type="match status" value="1"/>
</dbReference>
<dbReference type="STRING" id="1489064.WH96_08160"/>
<feature type="domain" description="Aminoglycoside phosphotransferase" evidence="1">
    <location>
        <begin position="27"/>
        <end position="259"/>
    </location>
</feature>
<keyword evidence="3" id="KW-1185">Reference proteome</keyword>
<dbReference type="Proteomes" id="UP000035444">
    <property type="component" value="Unassembled WGS sequence"/>
</dbReference>
<dbReference type="Pfam" id="PF01636">
    <property type="entry name" value="APH"/>
    <property type="match status" value="1"/>
</dbReference>
<evidence type="ECO:0000313" key="3">
    <source>
        <dbReference type="Proteomes" id="UP000035444"/>
    </source>
</evidence>
<dbReference type="InterPro" id="IPR002575">
    <property type="entry name" value="Aminoglycoside_PTrfase"/>
</dbReference>
<dbReference type="Gene3D" id="3.90.1200.10">
    <property type="match status" value="1"/>
</dbReference>
<evidence type="ECO:0000313" key="2">
    <source>
        <dbReference type="EMBL" id="KLN61269.1"/>
    </source>
</evidence>
<evidence type="ECO:0000259" key="1">
    <source>
        <dbReference type="Pfam" id="PF01636"/>
    </source>
</evidence>
<accession>A0A0H2MFD6</accession>
<sequence>MVSITPDQREQQRIAFIKNTGWEGAAVEALPVDASARCYFRLTKGSETRIVMDAPPGIAEPVAVFAKVGRHLLSCGVSTPVIHQEDIENGFLLLEDFGDNTYAKLLHAGWNEEKLYELAIDVLVTMHSSERLAQIDMPPYDLAFLVKEALIMADWYVPSVKGAALPAEVRQAYVSAWCRVFKFLPLLPTTLVLRDFHIDNLMILDGRDGVASCGLLDFQTAVLGAAPYDLMSLVEDARRDIDEGLRTRMIERYLKAMKIDRDSEAGQDFMSWYYVLSAQRHAKVLGLFTRLYSRDQKDAYLKHVTRVSSLMDSSLQNSILEPVKSWFDRYFPDFVVELKAETIDQEKVMKSAALTEGFPVSLS</sequence>
<dbReference type="InterPro" id="IPR011009">
    <property type="entry name" value="Kinase-like_dom_sf"/>
</dbReference>
<protein>
    <recommendedName>
        <fullName evidence="1">Aminoglycoside phosphotransferase domain-containing protein</fullName>
    </recommendedName>
</protein>
<dbReference type="Gene3D" id="3.30.200.20">
    <property type="entry name" value="Phosphorylase Kinase, domain 1"/>
    <property type="match status" value="1"/>
</dbReference>
<organism evidence="2 3">
    <name type="scientific">Kiloniella spongiae</name>
    <dbReference type="NCBI Taxonomy" id="1489064"/>
    <lineage>
        <taxon>Bacteria</taxon>
        <taxon>Pseudomonadati</taxon>
        <taxon>Pseudomonadota</taxon>
        <taxon>Alphaproteobacteria</taxon>
        <taxon>Rhodospirillales</taxon>
        <taxon>Kiloniellaceae</taxon>
        <taxon>Kiloniella</taxon>
    </lineage>
</organism>
<proteinExistence type="predicted"/>
<gene>
    <name evidence="2" type="ORF">WH96_08160</name>
</gene>